<feature type="transmembrane region" description="Helical" evidence="4">
    <location>
        <begin position="1019"/>
        <end position="1040"/>
    </location>
</feature>
<feature type="domain" description="RCC1-like" evidence="5">
    <location>
        <begin position="638"/>
        <end position="941"/>
    </location>
</feature>
<evidence type="ECO:0000259" key="5">
    <source>
        <dbReference type="Pfam" id="PF25390"/>
    </source>
</evidence>
<dbReference type="PROSITE" id="PS00626">
    <property type="entry name" value="RCC1_2"/>
    <property type="match status" value="3"/>
</dbReference>
<evidence type="ECO:0000256" key="3">
    <source>
        <dbReference type="SAM" id="MobiDB-lite"/>
    </source>
</evidence>
<dbReference type="Proteomes" id="UP001321748">
    <property type="component" value="Chromosome"/>
</dbReference>
<evidence type="ECO:0000256" key="2">
    <source>
        <dbReference type="ARBA" id="ARBA00022737"/>
    </source>
</evidence>
<keyword evidence="4" id="KW-0472">Membrane</keyword>
<dbReference type="EMBL" id="AP026800">
    <property type="protein sequence ID" value="BDR55120.1"/>
    <property type="molecule type" value="Genomic_DNA"/>
</dbReference>
<dbReference type="Gene3D" id="2.130.10.30">
    <property type="entry name" value="Regulator of chromosome condensation 1/beta-lactamase-inhibitor protein II"/>
    <property type="match status" value="4"/>
</dbReference>
<comment type="subcellular location">
    <subcellularLocation>
        <location evidence="1">Cell envelope</location>
    </subcellularLocation>
</comment>
<dbReference type="Pfam" id="PF09479">
    <property type="entry name" value="Flg_new"/>
    <property type="match status" value="1"/>
</dbReference>
<dbReference type="InterPro" id="IPR013378">
    <property type="entry name" value="InlB-like_B-rpt"/>
</dbReference>
<evidence type="ECO:0000256" key="4">
    <source>
        <dbReference type="SAM" id="Phobius"/>
    </source>
</evidence>
<accession>A0ABN6SKB4</accession>
<dbReference type="InterPro" id="IPR051210">
    <property type="entry name" value="Ub_ligase/GEF_domain"/>
</dbReference>
<protein>
    <recommendedName>
        <fullName evidence="5">RCC1-like domain-containing protein</fullName>
    </recommendedName>
</protein>
<reference evidence="6 7" key="1">
    <citation type="journal article" date="2023" name="Microbiol. Spectr.">
        <title>Symbiosis of Carpenter Bees with Uncharacterized Lactic Acid Bacteria Showing NAD Auxotrophy.</title>
        <authorList>
            <person name="Kawasaki S."/>
            <person name="Ozawa K."/>
            <person name="Mori T."/>
            <person name="Yamamoto A."/>
            <person name="Ito M."/>
            <person name="Ohkuma M."/>
            <person name="Sakamoto M."/>
            <person name="Matsutani M."/>
        </authorList>
    </citation>
    <scope>NUCLEOTIDE SEQUENCE [LARGE SCALE GENOMIC DNA]</scope>
    <source>
        <strain evidence="6 7">KimH</strain>
    </source>
</reference>
<keyword evidence="4" id="KW-1133">Transmembrane helix</keyword>
<dbReference type="InterPro" id="IPR042229">
    <property type="entry name" value="Listeria/Bacterioides_rpt_sf"/>
</dbReference>
<dbReference type="InterPro" id="IPR009091">
    <property type="entry name" value="RCC1/BLIP-II"/>
</dbReference>
<dbReference type="PRINTS" id="PR00633">
    <property type="entry name" value="RCCNDNSATION"/>
</dbReference>
<dbReference type="RefSeq" id="WP_317642622.1">
    <property type="nucleotide sequence ID" value="NZ_AP026800.1"/>
</dbReference>
<evidence type="ECO:0000256" key="1">
    <source>
        <dbReference type="ARBA" id="ARBA00004196"/>
    </source>
</evidence>
<feature type="compositionally biased region" description="Polar residues" evidence="3">
    <location>
        <begin position="1046"/>
        <end position="1065"/>
    </location>
</feature>
<feature type="region of interest" description="Disordered" evidence="3">
    <location>
        <begin position="1044"/>
        <end position="1065"/>
    </location>
</feature>
<proteinExistence type="predicted"/>
<evidence type="ECO:0000313" key="7">
    <source>
        <dbReference type="Proteomes" id="UP001321748"/>
    </source>
</evidence>
<dbReference type="PANTHER" id="PTHR22870:SF408">
    <property type="entry name" value="OS09G0560450 PROTEIN"/>
    <property type="match status" value="1"/>
</dbReference>
<keyword evidence="4" id="KW-0812">Transmembrane</keyword>
<name>A0ABN6SKB4_9BIFI</name>
<dbReference type="Gene3D" id="2.60.40.4270">
    <property type="entry name" value="Listeria-Bacteroides repeat domain"/>
    <property type="match status" value="1"/>
</dbReference>
<organism evidence="6 7">
    <name type="scientific">Bombiscardovia apis</name>
    <dbReference type="NCBI Taxonomy" id="2932182"/>
    <lineage>
        <taxon>Bacteria</taxon>
        <taxon>Bacillati</taxon>
        <taxon>Actinomycetota</taxon>
        <taxon>Actinomycetes</taxon>
        <taxon>Bifidobacteriales</taxon>
        <taxon>Bifidobacteriaceae</taxon>
        <taxon>Bombiscardovia</taxon>
    </lineage>
</organism>
<keyword evidence="7" id="KW-1185">Reference proteome</keyword>
<feature type="domain" description="RCC1-like" evidence="5">
    <location>
        <begin position="16"/>
        <end position="217"/>
    </location>
</feature>
<gene>
    <name evidence="6" type="ORF">KIMH_12310</name>
</gene>
<dbReference type="InterPro" id="IPR058923">
    <property type="entry name" value="RCC1-like_dom"/>
</dbReference>
<dbReference type="InterPro" id="IPR000408">
    <property type="entry name" value="Reg_chr_condens"/>
</dbReference>
<dbReference type="Pfam" id="PF00415">
    <property type="entry name" value="RCC1"/>
    <property type="match status" value="1"/>
</dbReference>
<dbReference type="Pfam" id="PF25390">
    <property type="entry name" value="WD40_RLD"/>
    <property type="match status" value="2"/>
</dbReference>
<keyword evidence="2" id="KW-0677">Repeat</keyword>
<dbReference type="SUPFAM" id="SSF50985">
    <property type="entry name" value="RCC1/BLIP-II"/>
    <property type="match status" value="2"/>
</dbReference>
<dbReference type="PROSITE" id="PS50012">
    <property type="entry name" value="RCC1_3"/>
    <property type="match status" value="11"/>
</dbReference>
<evidence type="ECO:0000313" key="6">
    <source>
        <dbReference type="EMBL" id="BDR55120.1"/>
    </source>
</evidence>
<dbReference type="PANTHER" id="PTHR22870">
    <property type="entry name" value="REGULATOR OF CHROMOSOME CONDENSATION"/>
    <property type="match status" value="1"/>
</dbReference>
<sequence>MWGGDQTRAIPIRTPDGVQFVKISRGWGHNLALSNDGHVYAWGGNYWGQLGTVLDGGVSSTRVPVDITSRIPMRPGATITQISASESHSLVLDSDGRVYAFGSNEFGQLGNTSNIHTRNPNSTPTQVTGGALPAKVIEISAGGLHSLVVGSDHRVYAWGSNDSGQLGNAANLNVETANPTPVVVSGGALPSSVIQIDAGGRSSMALGSDHQAYIWGETGFSPVSYLPLSVRYSHPRGSILPPSILQISVSKNGNAYGTSPSFDHAVLLGSDHKAYGWGDNSFGQLGVHPNVCYLAGSGMYQITNSALPASIEQVSVGNRHTLLLGSNHQAYTFGTNYGAQLGNGGNDYPNISVACHPDPYQVPMPKPTITSVTFDGTTASKRSDNPTTGAWTVNVPLHPVGKVLVKVNWSLTYTESNGRISTVVQSAITLHYEYKVIYTIRFDLGEGAGKATGPPDQTVYNDEPLDWPTEPTWAGHQFTGWFKADGAPWNLADPVTANMTLTARWDHFSFDITPKAGPVAGNIPVTISVNPKTTSLRFTQISGGAFHTLAIGSDGNTYAWGSNQYGQLGDNTNANRKLPTRVQTPAGVHFVQVSTGSAFSLALGDDYNVYAWGWNAFGQLGNNTNTGGGNTNTTANPLPVKVTGGSLPANAITQVSAGTCHALALDNQGRIHAWGWNNHGQLGNNTNTGNGDANTFANPTPVRVSGGSLPATGITQISTRGHHGMALDTQGRVYAWGWNVTGQLGNSTNATGGNWTADTTANPTPTQVSGGLLPATGIIQISTGFDFSMALDSQSRIYTWGDNSSGQLGRSVNNHIETPNPVPGRASGGSLPASGIKQISAGTQYALALDTSGRIHAWGSNMYGQLGTSRNNYTSSYTPTQITGGSLPSTVNQISAGGQHVLALSPDGSPYAWGKNSDGQLGDDTNSLPDYYRPDPQPVQANKIDISSAEFGDIAHAITPTYQTGSGNWTGNSPAHPDGTVPVTIKWTKSGATQPDYTITPGFTYYTMFTLPQAGAIPLYRIGGGTLLALTTLAAVVYAGHEISKQRTQSQGKHSPRSSQAQPIK</sequence>